<dbReference type="FunFam" id="3.30.1370.10:FF:000046">
    <property type="entry name" value="High density lipoprotein binding protein"/>
    <property type="match status" value="1"/>
</dbReference>
<dbReference type="CDD" id="cd22416">
    <property type="entry name" value="KH-I_Vigilin_rpt13"/>
    <property type="match status" value="1"/>
</dbReference>
<keyword evidence="11" id="KW-0445">Lipid transport</keyword>
<keyword evidence="3" id="KW-0813">Transport</keyword>
<dbReference type="FunFam" id="3.30.1370.10:FF:000061">
    <property type="entry name" value="High density lipoprotein binding protein"/>
    <property type="match status" value="1"/>
</dbReference>
<dbReference type="GO" id="GO:0005634">
    <property type="term" value="C:nucleus"/>
    <property type="evidence" value="ECO:0007669"/>
    <property type="project" value="UniProtKB-SubCell"/>
</dbReference>
<comment type="function">
    <text evidence="17">Appears to play a role in cell sterol metabolism. It may function to protect cells from over-accumulation of cholesterol.</text>
</comment>
<keyword evidence="20" id="KW-0175">Coiled coil</keyword>
<evidence type="ECO:0000256" key="6">
    <source>
        <dbReference type="ARBA" id="ARBA00022553"/>
    </source>
</evidence>
<evidence type="ECO:0000256" key="13">
    <source>
        <dbReference type="ARBA" id="ARBA00023166"/>
    </source>
</evidence>
<feature type="domain" description="K Homology" evidence="22">
    <location>
        <begin position="1081"/>
        <end position="1152"/>
    </location>
</feature>
<keyword evidence="24" id="KW-1185">Reference proteome</keyword>
<feature type="domain" description="K Homology" evidence="22">
    <location>
        <begin position="226"/>
        <end position="294"/>
    </location>
</feature>
<keyword evidence="14" id="KW-0753">Steroid metabolism</keyword>
<feature type="compositionally biased region" description="Polar residues" evidence="21">
    <location>
        <begin position="1298"/>
        <end position="1313"/>
    </location>
</feature>
<dbReference type="PANTHER" id="PTHR10627">
    <property type="entry name" value="SCP160"/>
    <property type="match status" value="1"/>
</dbReference>
<evidence type="ECO:0000256" key="12">
    <source>
        <dbReference type="ARBA" id="ARBA00023098"/>
    </source>
</evidence>
<dbReference type="PANTHER" id="PTHR10627:SF34">
    <property type="entry name" value="VIGILIN"/>
    <property type="match status" value="1"/>
</dbReference>
<dbReference type="FunFam" id="3.30.1370.10:FF:000057">
    <property type="entry name" value="High density lipoprotein binding protein"/>
    <property type="match status" value="1"/>
</dbReference>
<evidence type="ECO:0000256" key="16">
    <source>
        <dbReference type="ARBA" id="ARBA00039270"/>
    </source>
</evidence>
<feature type="domain" description="K Homology" evidence="22">
    <location>
        <begin position="466"/>
        <end position="534"/>
    </location>
</feature>
<keyword evidence="15" id="KW-0539">Nucleus</keyword>
<evidence type="ECO:0000256" key="17">
    <source>
        <dbReference type="ARBA" id="ARBA00055815"/>
    </source>
</evidence>
<dbReference type="InterPro" id="IPR057778">
    <property type="entry name" value="KH_Vigilin_N"/>
</dbReference>
<keyword evidence="7" id="KW-0677">Repeat</keyword>
<dbReference type="Pfam" id="PF00013">
    <property type="entry name" value="KH_1"/>
    <property type="match status" value="13"/>
</dbReference>
<gene>
    <name evidence="23" type="ORF">QTO34_002848</name>
</gene>
<keyword evidence="5" id="KW-0153">Cholesterol metabolism</keyword>
<evidence type="ECO:0000256" key="1">
    <source>
        <dbReference type="ARBA" id="ARBA00004123"/>
    </source>
</evidence>
<protein>
    <recommendedName>
        <fullName evidence="16">Vigilin</fullName>
    </recommendedName>
    <alternativeName>
        <fullName evidence="18">High density lipoprotein-binding protein</fullName>
    </alternativeName>
</protein>
<dbReference type="Pfam" id="PF24668">
    <property type="entry name" value="KH_Vigilin"/>
    <property type="match status" value="1"/>
</dbReference>
<evidence type="ECO:0000256" key="10">
    <source>
        <dbReference type="ARBA" id="ARBA00022990"/>
    </source>
</evidence>
<keyword evidence="10" id="KW-0007">Acetylation</keyword>
<dbReference type="FunFam" id="3.30.1370.10:FF:000041">
    <property type="entry name" value="vigilin isoform X1"/>
    <property type="match status" value="1"/>
</dbReference>
<evidence type="ECO:0000256" key="2">
    <source>
        <dbReference type="ARBA" id="ARBA00004496"/>
    </source>
</evidence>
<proteinExistence type="predicted"/>
<feature type="region of interest" description="Disordered" evidence="21">
    <location>
        <begin position="1280"/>
        <end position="1332"/>
    </location>
</feature>
<evidence type="ECO:0000256" key="14">
    <source>
        <dbReference type="ARBA" id="ARBA00023221"/>
    </source>
</evidence>
<dbReference type="CDD" id="cd22406">
    <property type="entry name" value="KH-I_Vigilin_rpt2"/>
    <property type="match status" value="1"/>
</dbReference>
<keyword evidence="6" id="KW-0597">Phosphoprotein</keyword>
<dbReference type="GO" id="GO:0005737">
    <property type="term" value="C:cytoplasm"/>
    <property type="evidence" value="ECO:0007669"/>
    <property type="project" value="UniProtKB-SubCell"/>
</dbReference>
<dbReference type="CDD" id="cd22417">
    <property type="entry name" value="KH-I_Vigilin_rpt14"/>
    <property type="match status" value="1"/>
</dbReference>
<evidence type="ECO:0000313" key="23">
    <source>
        <dbReference type="EMBL" id="KAK1336813.1"/>
    </source>
</evidence>
<comment type="caution">
    <text evidence="23">The sequence shown here is derived from an EMBL/GenBank/DDBJ whole genome shotgun (WGS) entry which is preliminary data.</text>
</comment>
<dbReference type="CDD" id="cd22407">
    <property type="entry name" value="KH-I_Vigilin_rpt3"/>
    <property type="match status" value="1"/>
</dbReference>
<organism evidence="23 24">
    <name type="scientific">Cnephaeus nilssonii</name>
    <name type="common">Northern bat</name>
    <name type="synonym">Eptesicus nilssonii</name>
    <dbReference type="NCBI Taxonomy" id="3371016"/>
    <lineage>
        <taxon>Eukaryota</taxon>
        <taxon>Metazoa</taxon>
        <taxon>Chordata</taxon>
        <taxon>Craniata</taxon>
        <taxon>Vertebrata</taxon>
        <taxon>Euteleostomi</taxon>
        <taxon>Mammalia</taxon>
        <taxon>Eutheria</taxon>
        <taxon>Laurasiatheria</taxon>
        <taxon>Chiroptera</taxon>
        <taxon>Yangochiroptera</taxon>
        <taxon>Vespertilionidae</taxon>
        <taxon>Cnephaeus</taxon>
    </lineage>
</organism>
<dbReference type="CDD" id="cd22414">
    <property type="entry name" value="KH-I_Vigilin_rpt11"/>
    <property type="match status" value="1"/>
</dbReference>
<feature type="domain" description="K Homology" evidence="22">
    <location>
        <begin position="612"/>
        <end position="680"/>
    </location>
</feature>
<dbReference type="InterPro" id="IPR036612">
    <property type="entry name" value="KH_dom_type_1_sf"/>
</dbReference>
<dbReference type="SMART" id="SM00322">
    <property type="entry name" value="KH"/>
    <property type="match status" value="14"/>
</dbReference>
<feature type="domain" description="K Homology" evidence="22">
    <location>
        <begin position="299"/>
        <end position="367"/>
    </location>
</feature>
<dbReference type="CDD" id="cd22405">
    <property type="entry name" value="KH-I_Vigilin_rpt1"/>
    <property type="match status" value="1"/>
</dbReference>
<dbReference type="FunFam" id="3.30.1370.10:FF:000018">
    <property type="entry name" value="vigilin isoform X1"/>
    <property type="match status" value="3"/>
</dbReference>
<dbReference type="FunFam" id="3.30.1370.10:FF:000050">
    <property type="entry name" value="vigilin isoform X1"/>
    <property type="match status" value="1"/>
</dbReference>
<dbReference type="EMBL" id="JAULJE010000012">
    <property type="protein sequence ID" value="KAK1336813.1"/>
    <property type="molecule type" value="Genomic_DNA"/>
</dbReference>
<feature type="domain" description="K Homology" evidence="22">
    <location>
        <begin position="154"/>
        <end position="222"/>
    </location>
</feature>
<dbReference type="CDD" id="cd22411">
    <property type="entry name" value="KH-I_Vigilin_rpt8"/>
    <property type="match status" value="1"/>
</dbReference>
<evidence type="ECO:0000256" key="11">
    <source>
        <dbReference type="ARBA" id="ARBA00023055"/>
    </source>
</evidence>
<keyword evidence="8" id="KW-0345">HDL</keyword>
<evidence type="ECO:0000256" key="3">
    <source>
        <dbReference type="ARBA" id="ARBA00022448"/>
    </source>
</evidence>
<dbReference type="FunFam" id="3.30.1370.10:FF:000067">
    <property type="entry name" value="High density lipoprotein binding protein"/>
    <property type="match status" value="1"/>
</dbReference>
<feature type="domain" description="K Homology" evidence="22">
    <location>
        <begin position="758"/>
        <end position="827"/>
    </location>
</feature>
<feature type="domain" description="K Homology" evidence="22">
    <location>
        <begin position="368"/>
        <end position="434"/>
    </location>
</feature>
<evidence type="ECO:0000256" key="8">
    <source>
        <dbReference type="ARBA" id="ARBA00022850"/>
    </source>
</evidence>
<sequence>MSSVAVLTQESFAEHRSGLVPQQIKVATLNSEEESDPPTYKDAFPPLPEKAACLESAQEPAGAWGNQDPAHQGFCHHSAYCNSVFHVPLEERKYKDMNQFGEGEQAKICLEIMQRTGAHLELSLAKDQGLSIMVSGKLDAVMKARKDIVARLQTQASATVAIPKEHHRFVIGKNGEKLQDLELKTATKIQIPRPDDASNQIRITGTKEGIEKARHEVLLISAEQDKRAVERLEVEKAFHPFIAGPYNRLVSEIMQETGTRINIPPPSVNRTEIVFTGEKEQLAQAVARIKKIYEEKKKKTTTIAVEVKKSQHKYVIGPKGNSLQEILERTGVSVEIPPSDSISETVILRGEPEKLGQALTEVYAKANSFTVSSVSAPSWLHRFIIGKKGQNLAKITQQMPKVHIEFTEGEDKITLEGPTEDVNVAQEQIEAMVKDLVRCPVSVPSALYWGWGCHCVVWQSGFMDSPMDYVEISIDHKFHRHLIGKSGANINRIKDQYKVSVRIPPDSEKSNLIRIEGDPQGVQQAKRELLELASRMENERTKDLIIEQRFHRTIIGQKGERIREIRDKFPEVIINFPDPAQKSDIVQLRGPKNEVEKCTKYMQKMVADLVENSYSISVPIFKQFHKNIIGKGGANIKKIREESNTKIDLPAENSNSETIVITGKRANCEAARSRILSIQKDLANIAEVEVSIPAKLHNSLIGTKGRLIRSIMEECGGVHIHFPVEGSGSDTVVIRGPSSDVEKAKKQLLHLAEEKQTKSFTVDIRAKPEYHKFLIGKGGGKIRKVRDTTGARIIFPTAEDKDQDLITIIGKEDAVKEAQKELEALIQNLDNVVEDYMLVDPKHHRHFVIRRGQVLREIAEEYGGVMVSFPRSGTQSDKVTLKGAKECVEAARKRIQEIIEDLEAQVTIECAIPQKFHRSVMGPKGSRIQQITRDYNVQIKFPDKEENPVHSVEPAVQENGDDAGEGREVTLALQGGVTSSSSLAAKKSVKLPRKPLRCALVPVTIEVEVPFDLHRYIIGQKGSGIRKMMDEFEVNIHVPAPELQSDVIAITGLAANLDRAKAGLLERVRELQAEQEDRALRSFKLSVTVDPKYHPKIIGRKGAVITQIRLEHDVNIQFPDKDDGNQPQDQITITGYEKNTEAARDAILKIVGELEQMVSEDVPLDHRVHARIIGARGKAIRKIMDEFKVCFQPHREGCMLVLEAPWMRSVYSLLSELSSMGWWTFASRRAGPRTPTASPVTGLPENVEEAIDHILNLEEEYLADVVDSEVLQVYMKPPAHEESKAPSKGFVVRDAPWTANNSEKAPDMSSSEEFPSFGAQVAPKTLPWGPKR</sequence>
<feature type="coiled-coil region" evidence="20">
    <location>
        <begin position="808"/>
        <end position="835"/>
    </location>
</feature>
<dbReference type="CDD" id="cd22410">
    <property type="entry name" value="KH-I_Vigilin_rpt7"/>
    <property type="match status" value="1"/>
</dbReference>
<evidence type="ECO:0000256" key="19">
    <source>
        <dbReference type="PROSITE-ProRule" id="PRU00117"/>
    </source>
</evidence>
<evidence type="ECO:0000256" key="7">
    <source>
        <dbReference type="ARBA" id="ARBA00022737"/>
    </source>
</evidence>
<dbReference type="PROSITE" id="PS50084">
    <property type="entry name" value="KH_TYPE_1"/>
    <property type="match status" value="13"/>
</dbReference>
<keyword evidence="9 19" id="KW-0694">RNA-binding</keyword>
<dbReference type="InterPro" id="IPR004088">
    <property type="entry name" value="KH_dom_type_1"/>
</dbReference>
<keyword evidence="13" id="KW-1207">Sterol metabolism</keyword>
<feature type="domain" description="K Homology" evidence="22">
    <location>
        <begin position="831"/>
        <end position="900"/>
    </location>
</feature>
<evidence type="ECO:0000256" key="9">
    <source>
        <dbReference type="ARBA" id="ARBA00022884"/>
    </source>
</evidence>
<dbReference type="CDD" id="cd22412">
    <property type="entry name" value="KH-I_Vigilin_rpt9"/>
    <property type="match status" value="1"/>
</dbReference>
<dbReference type="CDD" id="cd22408">
    <property type="entry name" value="KH-I_Vigilin_rpt4"/>
    <property type="match status" value="1"/>
</dbReference>
<evidence type="ECO:0000259" key="22">
    <source>
        <dbReference type="SMART" id="SM00322"/>
    </source>
</evidence>
<feature type="domain" description="K Homology" evidence="22">
    <location>
        <begin position="1001"/>
        <end position="1069"/>
    </location>
</feature>
<feature type="domain" description="K Homology" evidence="22">
    <location>
        <begin position="684"/>
        <end position="753"/>
    </location>
</feature>
<evidence type="ECO:0000313" key="24">
    <source>
        <dbReference type="Proteomes" id="UP001177744"/>
    </source>
</evidence>
<dbReference type="GO" id="GO:0006869">
    <property type="term" value="P:lipid transport"/>
    <property type="evidence" value="ECO:0007669"/>
    <property type="project" value="UniProtKB-KW"/>
</dbReference>
<keyword evidence="12" id="KW-0443">Lipid metabolism</keyword>
<dbReference type="GO" id="GO:0003729">
    <property type="term" value="F:mRNA binding"/>
    <property type="evidence" value="ECO:0007669"/>
    <property type="project" value="TreeGrafter"/>
</dbReference>
<name>A0AA40HSX0_CNENI</name>
<dbReference type="GO" id="GO:0034364">
    <property type="term" value="C:high-density lipoprotein particle"/>
    <property type="evidence" value="ECO:0007669"/>
    <property type="project" value="UniProtKB-KW"/>
</dbReference>
<dbReference type="Proteomes" id="UP001177744">
    <property type="component" value="Unassembled WGS sequence"/>
</dbReference>
<dbReference type="CDD" id="cd22409">
    <property type="entry name" value="KH-I_Vigilin_rpt5"/>
    <property type="match status" value="1"/>
</dbReference>
<dbReference type="InterPro" id="IPR004087">
    <property type="entry name" value="KH_dom"/>
</dbReference>
<evidence type="ECO:0000256" key="15">
    <source>
        <dbReference type="ARBA" id="ARBA00023242"/>
    </source>
</evidence>
<evidence type="ECO:0000256" key="20">
    <source>
        <dbReference type="SAM" id="Coils"/>
    </source>
</evidence>
<evidence type="ECO:0000256" key="4">
    <source>
        <dbReference type="ARBA" id="ARBA00022490"/>
    </source>
</evidence>
<feature type="domain" description="K Homology" evidence="22">
    <location>
        <begin position="1156"/>
        <end position="1259"/>
    </location>
</feature>
<evidence type="ECO:0000256" key="21">
    <source>
        <dbReference type="SAM" id="MobiDB-lite"/>
    </source>
</evidence>
<feature type="domain" description="K Homology" evidence="22">
    <location>
        <begin position="538"/>
        <end position="607"/>
    </location>
</feature>
<dbReference type="FunFam" id="3.30.1370.10:FF:000033">
    <property type="entry name" value="vigilin isoform X1"/>
    <property type="match status" value="1"/>
</dbReference>
<dbReference type="CDD" id="cd22413">
    <property type="entry name" value="KH-I_Vigilin_rpt10"/>
    <property type="match status" value="1"/>
</dbReference>
<dbReference type="CDD" id="cd02394">
    <property type="entry name" value="KH-I_Vigilin_rpt6"/>
    <property type="match status" value="1"/>
</dbReference>
<dbReference type="SUPFAM" id="SSF54791">
    <property type="entry name" value="Eukaryotic type KH-domain (KH-domain type I)"/>
    <property type="match status" value="12"/>
</dbReference>
<keyword evidence="4" id="KW-0963">Cytoplasm</keyword>
<dbReference type="GO" id="GO:0008203">
    <property type="term" value="P:cholesterol metabolic process"/>
    <property type="evidence" value="ECO:0007669"/>
    <property type="project" value="UniProtKB-KW"/>
</dbReference>
<feature type="domain" description="K Homology" evidence="22">
    <location>
        <begin position="904"/>
        <end position="994"/>
    </location>
</feature>
<dbReference type="Gene3D" id="3.30.1370.10">
    <property type="entry name" value="K Homology domain, type 1"/>
    <property type="match status" value="14"/>
</dbReference>
<dbReference type="FunFam" id="3.30.1370.10:FF:000039">
    <property type="entry name" value="vigilin isoform X1"/>
    <property type="match status" value="1"/>
</dbReference>
<evidence type="ECO:0000256" key="5">
    <source>
        <dbReference type="ARBA" id="ARBA00022548"/>
    </source>
</evidence>
<evidence type="ECO:0000256" key="18">
    <source>
        <dbReference type="ARBA" id="ARBA00077940"/>
    </source>
</evidence>
<dbReference type="FunFam" id="3.30.1370.10:FF:000042">
    <property type="entry name" value="Vigilin isoform X1"/>
    <property type="match status" value="1"/>
</dbReference>
<reference evidence="23" key="1">
    <citation type="submission" date="2023-06" db="EMBL/GenBank/DDBJ databases">
        <title>Reference genome for the Northern bat (Eptesicus nilssonii), a most northern bat species.</title>
        <authorList>
            <person name="Laine V.N."/>
            <person name="Pulliainen A.T."/>
            <person name="Lilley T.M."/>
        </authorList>
    </citation>
    <scope>NUCLEOTIDE SEQUENCE</scope>
    <source>
        <strain evidence="23">BLF_Eptnil</strain>
        <tissue evidence="23">Kidney</tissue>
    </source>
</reference>
<comment type="subcellular location">
    <subcellularLocation>
        <location evidence="2">Cytoplasm</location>
    </subcellularLocation>
    <subcellularLocation>
        <location evidence="1">Nucleus</location>
    </subcellularLocation>
</comment>
<accession>A0AA40HSX0</accession>